<dbReference type="RefSeq" id="WP_161192128.1">
    <property type="nucleotide sequence ID" value="NZ_WWTB01000002.1"/>
</dbReference>
<evidence type="ECO:0000256" key="1">
    <source>
        <dbReference type="SAM" id="MobiDB-lite"/>
    </source>
</evidence>
<feature type="region of interest" description="Disordered" evidence="1">
    <location>
        <begin position="1"/>
        <end position="27"/>
    </location>
</feature>
<evidence type="ECO:0008006" key="4">
    <source>
        <dbReference type="Google" id="ProtNLM"/>
    </source>
</evidence>
<dbReference type="AlphaFoldDB" id="A0A6L8RGY8"/>
<protein>
    <recommendedName>
        <fullName evidence="4">HNH endonuclease</fullName>
    </recommendedName>
</protein>
<organism evidence="2 3">
    <name type="scientific">Collinsella aerofaciens</name>
    <dbReference type="NCBI Taxonomy" id="74426"/>
    <lineage>
        <taxon>Bacteria</taxon>
        <taxon>Bacillati</taxon>
        <taxon>Actinomycetota</taxon>
        <taxon>Coriobacteriia</taxon>
        <taxon>Coriobacteriales</taxon>
        <taxon>Coriobacteriaceae</taxon>
        <taxon>Collinsella</taxon>
    </lineage>
</organism>
<sequence length="141" mass="16351">MSDIHHGQPLAAEIDGSKPMPRSKSITTQQWTVNDAQKEMARIKCHYCCELAHDHPRFPRKGDEMPFVEVHRLIPMNAQAYFNHSLDVQANLICLCPNCHSEIHYGVRRDILIEKLYKIRAEPLKRAALDVSLQEPLEYYK</sequence>
<reference evidence="2 3" key="1">
    <citation type="journal article" date="2019" name="Nat. Med.">
        <title>A library of human gut bacterial isolates paired with longitudinal multiomics data enables mechanistic microbiome research.</title>
        <authorList>
            <person name="Poyet M."/>
            <person name="Groussin M."/>
            <person name="Gibbons S.M."/>
            <person name="Avila-Pacheco J."/>
            <person name="Jiang X."/>
            <person name="Kearney S.M."/>
            <person name="Perrotta A.R."/>
            <person name="Berdy B."/>
            <person name="Zhao S."/>
            <person name="Lieberman T.D."/>
            <person name="Swanson P.K."/>
            <person name="Smith M."/>
            <person name="Roesemann S."/>
            <person name="Alexander J.E."/>
            <person name="Rich S.A."/>
            <person name="Livny J."/>
            <person name="Vlamakis H."/>
            <person name="Clish C."/>
            <person name="Bullock K."/>
            <person name="Deik A."/>
            <person name="Scott J."/>
            <person name="Pierce K.A."/>
            <person name="Xavier R.J."/>
            <person name="Alm E.J."/>
        </authorList>
    </citation>
    <scope>NUCLEOTIDE SEQUENCE [LARGE SCALE GENOMIC DNA]</scope>
    <source>
        <strain evidence="2 3">BIOML-A10</strain>
    </source>
</reference>
<comment type="caution">
    <text evidence="2">The sequence shown here is derived from an EMBL/GenBank/DDBJ whole genome shotgun (WGS) entry which is preliminary data.</text>
</comment>
<accession>A0A6L8RGY8</accession>
<dbReference type="Proteomes" id="UP000481598">
    <property type="component" value="Unassembled WGS sequence"/>
</dbReference>
<dbReference type="Gene3D" id="1.10.30.50">
    <property type="match status" value="1"/>
</dbReference>
<evidence type="ECO:0000313" key="3">
    <source>
        <dbReference type="Proteomes" id="UP000481598"/>
    </source>
</evidence>
<dbReference type="EMBL" id="WWTB01000002">
    <property type="protein sequence ID" value="MZJ85043.1"/>
    <property type="molecule type" value="Genomic_DNA"/>
</dbReference>
<proteinExistence type="predicted"/>
<evidence type="ECO:0000313" key="2">
    <source>
        <dbReference type="EMBL" id="MZJ85043.1"/>
    </source>
</evidence>
<gene>
    <name evidence="2" type="ORF">GT635_00970</name>
</gene>
<name>A0A6L8RGY8_9ACTN</name>